<gene>
    <name evidence="1" type="ORF">NCTC8849_03450</name>
</gene>
<dbReference type="AlphaFoldDB" id="A0A377WM09"/>
<organism evidence="1 2">
    <name type="scientific">Klebsiella pneumoniae</name>
    <dbReference type="NCBI Taxonomy" id="573"/>
    <lineage>
        <taxon>Bacteria</taxon>
        <taxon>Pseudomonadati</taxon>
        <taxon>Pseudomonadota</taxon>
        <taxon>Gammaproteobacteria</taxon>
        <taxon>Enterobacterales</taxon>
        <taxon>Enterobacteriaceae</taxon>
        <taxon>Klebsiella/Raoultella group</taxon>
        <taxon>Klebsiella</taxon>
        <taxon>Klebsiella pneumoniae complex</taxon>
    </lineage>
</organism>
<sequence>MNAIYLAVLDPVFAGNFPNVQPYFVSLLAEVEEPEVLGDVLHNEDLIIEAWAASKALVDYIEDQVDYTECNSATNNLQMLKLVLGLQFWICDSEEVEELEQISIKMLKICNVLQEENMLPVHVPASSPVNQR</sequence>
<dbReference type="EMBL" id="UGLC01000002">
    <property type="protein sequence ID" value="STT54855.1"/>
    <property type="molecule type" value="Genomic_DNA"/>
</dbReference>
<protein>
    <submittedName>
        <fullName evidence="1">Uncharacterized protein</fullName>
    </submittedName>
</protein>
<evidence type="ECO:0000313" key="2">
    <source>
        <dbReference type="Proteomes" id="UP000254799"/>
    </source>
</evidence>
<dbReference type="Proteomes" id="UP000254799">
    <property type="component" value="Unassembled WGS sequence"/>
</dbReference>
<evidence type="ECO:0000313" key="1">
    <source>
        <dbReference type="EMBL" id="STT54855.1"/>
    </source>
</evidence>
<proteinExistence type="predicted"/>
<name>A0A377WM09_KLEPN</name>
<dbReference type="RefSeq" id="WP_023313318.1">
    <property type="nucleotide sequence ID" value="NZ_CP040993.1"/>
</dbReference>
<reference evidence="1 2" key="1">
    <citation type="submission" date="2018-06" db="EMBL/GenBank/DDBJ databases">
        <authorList>
            <consortium name="Pathogen Informatics"/>
            <person name="Doyle S."/>
        </authorList>
    </citation>
    <scope>NUCLEOTIDE SEQUENCE [LARGE SCALE GENOMIC DNA]</scope>
    <source>
        <strain evidence="1 2">NCTC8849</strain>
    </source>
</reference>
<accession>A0A377WM09</accession>